<accession>A0A8X6PSW2</accession>
<sequence>MISKSISWHTHLPIRKRVVLFHGVTFKRVEGKGGNHLISAGQVLETNYLTPLALHFLRVGDQVIGGSDSVSTCPAHTRTSFRIKRRGLLDVVSYGEILDKEQMPGLISIG</sequence>
<dbReference type="OrthoDB" id="10372257at2759"/>
<gene>
    <name evidence="1" type="ORF">NPIL_309441</name>
</gene>
<keyword evidence="2" id="KW-1185">Reference proteome</keyword>
<dbReference type="EMBL" id="BMAW01023398">
    <property type="protein sequence ID" value="GFT82513.1"/>
    <property type="molecule type" value="Genomic_DNA"/>
</dbReference>
<dbReference type="Proteomes" id="UP000887013">
    <property type="component" value="Unassembled WGS sequence"/>
</dbReference>
<comment type="caution">
    <text evidence="1">The sequence shown here is derived from an EMBL/GenBank/DDBJ whole genome shotgun (WGS) entry which is preliminary data.</text>
</comment>
<reference evidence="1" key="1">
    <citation type="submission" date="2020-08" db="EMBL/GenBank/DDBJ databases">
        <title>Multicomponent nature underlies the extraordinary mechanical properties of spider dragline silk.</title>
        <authorList>
            <person name="Kono N."/>
            <person name="Nakamura H."/>
            <person name="Mori M."/>
            <person name="Yoshida Y."/>
            <person name="Ohtoshi R."/>
            <person name="Malay A.D."/>
            <person name="Moran D.A.P."/>
            <person name="Tomita M."/>
            <person name="Numata K."/>
            <person name="Arakawa K."/>
        </authorList>
    </citation>
    <scope>NUCLEOTIDE SEQUENCE</scope>
</reference>
<evidence type="ECO:0000313" key="1">
    <source>
        <dbReference type="EMBL" id="GFT82513.1"/>
    </source>
</evidence>
<proteinExistence type="predicted"/>
<protein>
    <submittedName>
        <fullName evidence="1">Uncharacterized protein</fullName>
    </submittedName>
</protein>
<dbReference type="AlphaFoldDB" id="A0A8X6PSW2"/>
<evidence type="ECO:0000313" key="2">
    <source>
        <dbReference type="Proteomes" id="UP000887013"/>
    </source>
</evidence>
<name>A0A8X6PSW2_NEPPI</name>
<organism evidence="1 2">
    <name type="scientific">Nephila pilipes</name>
    <name type="common">Giant wood spider</name>
    <name type="synonym">Nephila maculata</name>
    <dbReference type="NCBI Taxonomy" id="299642"/>
    <lineage>
        <taxon>Eukaryota</taxon>
        <taxon>Metazoa</taxon>
        <taxon>Ecdysozoa</taxon>
        <taxon>Arthropoda</taxon>
        <taxon>Chelicerata</taxon>
        <taxon>Arachnida</taxon>
        <taxon>Araneae</taxon>
        <taxon>Araneomorphae</taxon>
        <taxon>Entelegynae</taxon>
        <taxon>Araneoidea</taxon>
        <taxon>Nephilidae</taxon>
        <taxon>Nephila</taxon>
    </lineage>
</organism>